<keyword evidence="2" id="KW-1003">Cell membrane</keyword>
<reference evidence="7 8" key="1">
    <citation type="submission" date="2021-01" db="EMBL/GenBank/DDBJ databases">
        <title>Sequencing the genomes of 1000 actinobacteria strains.</title>
        <authorList>
            <person name="Klenk H.-P."/>
        </authorList>
    </citation>
    <scope>NUCLEOTIDE SEQUENCE [LARGE SCALE GENOMIC DNA]</scope>
    <source>
        <strain evidence="7 8">DSM 13057</strain>
    </source>
</reference>
<feature type="transmembrane region" description="Helical" evidence="6">
    <location>
        <begin position="274"/>
        <end position="295"/>
    </location>
</feature>
<keyword evidence="3 6" id="KW-0812">Transmembrane</keyword>
<dbReference type="PANTHER" id="PTHR32196:SF72">
    <property type="entry name" value="RIBOSE IMPORT PERMEASE PROTEIN RBSC"/>
    <property type="match status" value="1"/>
</dbReference>
<feature type="transmembrane region" description="Helical" evidence="6">
    <location>
        <begin position="250"/>
        <end position="267"/>
    </location>
</feature>
<dbReference type="RefSeq" id="WP_205109979.1">
    <property type="nucleotide sequence ID" value="NZ_BAAAHT010000015.1"/>
</dbReference>
<keyword evidence="4 6" id="KW-1133">Transmembrane helix</keyword>
<accession>A0ABS2L721</accession>
<feature type="transmembrane region" description="Helical" evidence="6">
    <location>
        <begin position="51"/>
        <end position="69"/>
    </location>
</feature>
<dbReference type="Proteomes" id="UP000776164">
    <property type="component" value="Unassembled WGS sequence"/>
</dbReference>
<protein>
    <submittedName>
        <fullName evidence="7">Ribose/xylose/arabinose/galactoside ABC-type transport system permease subunit</fullName>
    </submittedName>
</protein>
<evidence type="ECO:0000313" key="7">
    <source>
        <dbReference type="EMBL" id="MBM7472905.1"/>
    </source>
</evidence>
<dbReference type="InterPro" id="IPR001851">
    <property type="entry name" value="ABC_transp_permease"/>
</dbReference>
<evidence type="ECO:0000256" key="4">
    <source>
        <dbReference type="ARBA" id="ARBA00022989"/>
    </source>
</evidence>
<evidence type="ECO:0000313" key="8">
    <source>
        <dbReference type="Proteomes" id="UP000776164"/>
    </source>
</evidence>
<dbReference type="PANTHER" id="PTHR32196">
    <property type="entry name" value="ABC TRANSPORTER PERMEASE PROTEIN YPHD-RELATED-RELATED"/>
    <property type="match status" value="1"/>
</dbReference>
<organism evidence="7 8">
    <name type="scientific">Subtercola frigoramans</name>
    <dbReference type="NCBI Taxonomy" id="120298"/>
    <lineage>
        <taxon>Bacteria</taxon>
        <taxon>Bacillati</taxon>
        <taxon>Actinomycetota</taxon>
        <taxon>Actinomycetes</taxon>
        <taxon>Micrococcales</taxon>
        <taxon>Microbacteriaceae</taxon>
        <taxon>Subtercola</taxon>
    </lineage>
</organism>
<evidence type="ECO:0000256" key="5">
    <source>
        <dbReference type="ARBA" id="ARBA00023136"/>
    </source>
</evidence>
<dbReference type="CDD" id="cd06579">
    <property type="entry name" value="TM_PBP1_transp_AraH_like"/>
    <property type="match status" value="1"/>
</dbReference>
<feature type="transmembrane region" description="Helical" evidence="6">
    <location>
        <begin position="129"/>
        <end position="147"/>
    </location>
</feature>
<dbReference type="Pfam" id="PF02653">
    <property type="entry name" value="BPD_transp_2"/>
    <property type="match status" value="1"/>
</dbReference>
<keyword evidence="5 6" id="KW-0472">Membrane</keyword>
<feature type="transmembrane region" description="Helical" evidence="6">
    <location>
        <begin position="301"/>
        <end position="322"/>
    </location>
</feature>
<comment type="subcellular location">
    <subcellularLocation>
        <location evidence="1">Cell membrane</location>
        <topology evidence="1">Multi-pass membrane protein</topology>
    </subcellularLocation>
</comment>
<feature type="transmembrane region" description="Helical" evidence="6">
    <location>
        <begin position="20"/>
        <end position="39"/>
    </location>
</feature>
<feature type="transmembrane region" description="Helical" evidence="6">
    <location>
        <begin position="100"/>
        <end position="122"/>
    </location>
</feature>
<feature type="transmembrane region" description="Helical" evidence="6">
    <location>
        <begin position="167"/>
        <end position="188"/>
    </location>
</feature>
<evidence type="ECO:0000256" key="2">
    <source>
        <dbReference type="ARBA" id="ARBA00022475"/>
    </source>
</evidence>
<evidence type="ECO:0000256" key="3">
    <source>
        <dbReference type="ARBA" id="ARBA00022692"/>
    </source>
</evidence>
<gene>
    <name evidence="7" type="ORF">JOE66_002539</name>
</gene>
<name>A0ABS2L721_9MICO</name>
<proteinExistence type="predicted"/>
<sequence>MSLTQKTSPLSGEAIATRLLDNMVVLIFLALALALAMVSPLFLTPDNVLNVIRQVSVIIIISVGFTLVLGSGEIDLSVGAVMGLTGVFMAQMMVAGVPSFLAVILGLGIGVLLGFVNAALITVFNLNPLITTLATAGVFRGFIYIVTNTKPVSGLPANFIFIGQGSVLGIPIPILIMIVSVIAIFILINRTVFGRRAIAIGGGRNAAIVSGVSLPRIRFAVYGVMGLMAALAGAVQTARSASAQVGAGDGIELDAIAAVVIGGTALWGGNARIIGTVFGCLIVGMVANGLNLLAINANWQVVAKGALILLAIVIDSVSTQLVQQLRRRSRLRTERLQAVESPATTEGVLQ</sequence>
<keyword evidence="8" id="KW-1185">Reference proteome</keyword>
<evidence type="ECO:0000256" key="1">
    <source>
        <dbReference type="ARBA" id="ARBA00004651"/>
    </source>
</evidence>
<dbReference type="EMBL" id="JAFBBU010000001">
    <property type="protein sequence ID" value="MBM7472905.1"/>
    <property type="molecule type" value="Genomic_DNA"/>
</dbReference>
<feature type="transmembrane region" description="Helical" evidence="6">
    <location>
        <begin position="219"/>
        <end position="238"/>
    </location>
</feature>
<evidence type="ECO:0000256" key="6">
    <source>
        <dbReference type="SAM" id="Phobius"/>
    </source>
</evidence>
<comment type="caution">
    <text evidence="7">The sequence shown here is derived from an EMBL/GenBank/DDBJ whole genome shotgun (WGS) entry which is preliminary data.</text>
</comment>